<evidence type="ECO:0000313" key="2">
    <source>
        <dbReference type="EMBL" id="OCB70586.1"/>
    </source>
</evidence>
<evidence type="ECO:0000313" key="3">
    <source>
        <dbReference type="Proteomes" id="UP000093343"/>
    </source>
</evidence>
<dbReference type="CDD" id="cd00761">
    <property type="entry name" value="Glyco_tranf_GTA_type"/>
    <property type="match status" value="1"/>
</dbReference>
<name>A0ABX2XFA0_9FLAO</name>
<sequence>MIAIIIPYYKLEFFEATLESLKNQTDKRFKVYIGNDSSPEDPKPLLNKFKDTFEYSYHFFDSNLGGTSLVRQWQRCIALIDSEEWIMILGDDDVLSDNVVELFHKNQQEIKNQNSNVVRFSTKVINEKHEVISVKFDHPILENGQDFLTRKFSKKTRSSLSEYLFKKEIVEQKKFKDLPLAWHSDDLAVLEFSTPNFIYSINAASLFIRVSNLSITGDSSSNDRKNGATFEFVEILFTGYNSLFTKLQKKVILDKLEIAFLNIPSFKNYKIVINHHFNQISFGSAINFQLRLIKYRVILILQKLKVFNVVYALYAKILNK</sequence>
<dbReference type="Gene3D" id="3.90.550.10">
    <property type="entry name" value="Spore Coat Polysaccharide Biosynthesis Protein SpsA, Chain A"/>
    <property type="match status" value="1"/>
</dbReference>
<proteinExistence type="predicted"/>
<dbReference type="InterPro" id="IPR029044">
    <property type="entry name" value="Nucleotide-diphossugar_trans"/>
</dbReference>
<keyword evidence="3" id="KW-1185">Reference proteome</keyword>
<dbReference type="EMBL" id="LVEN01000042">
    <property type="protein sequence ID" value="OCB70586.1"/>
    <property type="molecule type" value="Genomic_DNA"/>
</dbReference>
<dbReference type="PANTHER" id="PTHR22916:SF3">
    <property type="entry name" value="UDP-GLCNAC:BETAGAL BETA-1,3-N-ACETYLGLUCOSAMINYLTRANSFERASE-LIKE PROTEIN 1"/>
    <property type="match status" value="1"/>
</dbReference>
<gene>
    <name evidence="2" type="ORF">FLP_18085</name>
</gene>
<evidence type="ECO:0000259" key="1">
    <source>
        <dbReference type="Pfam" id="PF00535"/>
    </source>
</evidence>
<dbReference type="PANTHER" id="PTHR22916">
    <property type="entry name" value="GLYCOSYLTRANSFERASE"/>
    <property type="match status" value="1"/>
</dbReference>
<dbReference type="SUPFAM" id="SSF53448">
    <property type="entry name" value="Nucleotide-diphospho-sugar transferases"/>
    <property type="match status" value="1"/>
</dbReference>
<accession>A0ABX2XFA0</accession>
<reference evidence="3" key="1">
    <citation type="submission" date="2016-03" db="EMBL/GenBank/DDBJ databases">
        <title>Draft genome sequence of Paenibacillus glacialis DSM 22343.</title>
        <authorList>
            <person name="Shin S.-K."/>
            <person name="Yi H."/>
        </authorList>
    </citation>
    <scope>NUCLEOTIDE SEQUENCE [LARGE SCALE GENOMIC DNA]</scope>
    <source>
        <strain evidence="3">CCUG 60099</strain>
    </source>
</reference>
<organism evidence="2 3">
    <name type="scientific">Flavobacterium piscis</name>
    <dbReference type="NCBI Taxonomy" id="1114874"/>
    <lineage>
        <taxon>Bacteria</taxon>
        <taxon>Pseudomonadati</taxon>
        <taxon>Bacteroidota</taxon>
        <taxon>Flavobacteriia</taxon>
        <taxon>Flavobacteriales</taxon>
        <taxon>Flavobacteriaceae</taxon>
        <taxon>Flavobacterium</taxon>
    </lineage>
</organism>
<dbReference type="InterPro" id="IPR001173">
    <property type="entry name" value="Glyco_trans_2-like"/>
</dbReference>
<dbReference type="Pfam" id="PF00535">
    <property type="entry name" value="Glycos_transf_2"/>
    <property type="match status" value="1"/>
</dbReference>
<comment type="caution">
    <text evidence="2">The sequence shown here is derived from an EMBL/GenBank/DDBJ whole genome shotgun (WGS) entry which is preliminary data.</text>
</comment>
<protein>
    <recommendedName>
        <fullName evidence="1">Glycosyltransferase 2-like domain-containing protein</fullName>
    </recommendedName>
</protein>
<dbReference type="RefSeq" id="WP_065450903.1">
    <property type="nucleotide sequence ID" value="NZ_LVEN01000042.1"/>
</dbReference>
<dbReference type="Proteomes" id="UP000093343">
    <property type="component" value="Unassembled WGS sequence"/>
</dbReference>
<feature type="domain" description="Glycosyltransferase 2-like" evidence="1">
    <location>
        <begin position="4"/>
        <end position="109"/>
    </location>
</feature>